<feature type="compositionally biased region" description="Low complexity" evidence="1">
    <location>
        <begin position="1002"/>
        <end position="1012"/>
    </location>
</feature>
<feature type="region of interest" description="Disordered" evidence="1">
    <location>
        <begin position="2338"/>
        <end position="2367"/>
    </location>
</feature>
<sequence>MRASRTPHPFYRLSLPPSIPPQKPRLVVVPTNLDNDPHSTASLRAPVASQLPIREALAASFTVQSLYMPIRGLRPECRTVRCATSSSSSRDVGHLSNYDSAADVVEVRPIRTMQDLHTTLLGFARAAATPFTLRQASLPHKVRAATWSSSSAAAAAETHSEVVLHSTLLPDSSTQSSVPATTPEAPQANSFPASAVPNGERHLLHRLLLHRREGRRRECDAAARNAADGPGLPPSSSTPEAPSVSAPAATLTFTGASWYRAFQLFSEAVQQHHVSPTAQHFNLLLYIAQQHALWGRADDVEEFWAHLLSSVQQLRREKMRDNRKAEQAEWKGEERVGRHSAAPELEQLTSLSLPAHTPPASTSPSPSIITPTSATTAAALTRHVDELNEMEQALMPNAQTYELLLGGALARGLWGRALEYCALRTRSGVSIMTDASVRQVLQAYILAGASGAVTHATTSHMAASASNLAPHRLRTDDRGQVLRAAAQPQRSSNHSTAQGGSAQESYWSAALHFFRRSLHRVSTMHTVWCMVALLHRANHPAELVHVVREDCERLMQASLRSLAAHALTSVERAALVRTLKMVSDAACELGDWRTALQVLREVVELRHQLLSERTASLEQRWGVPHPSGGEAGMPFAPVAGGDAASGAPGVPLSHITTQHLASPNLIGAGISDEDPLLDEVQLSQYVLKNTLHTLRRVRRYAQVIDAYRDTPGPSAAAVDAAAGAAREEDDDSTVVWRSMWTPSAVGYVAQAALAVRDLDLLLELCGLAPQGLEVASDDAAVSLSIPTEVYDATLRLIQYNIVRQRCEEEKSGVYPSTAAADGKGRDRLQWDVLSQRVYKVYRQRALRTLADETSPYHAYLERACHASSGGEGHPAVARSATAVTAVAKLDAPLLSTSHKPLIQFLAQSLQSDVDSSPVTASLQEETLKELQRIRRPDTLAIALVMDILRSEALHPRLSGKEAQSLLAAVQQVLDIILAEQHMEPIQLLSMSPHGSATHEANGSGSAQSQQSSRYHRCRSGSASLPASRPAAAEDASKLTPAQLASLSTLTAAAAHMSFDILARVQPLTLLTYIPACVELAWLPSTAAPAQLQLAQQAVVQWADEELKRGAILAAEPQRAAIPQMKSTPNGIVGSGGAAATRSDAMGASPAAIEASGRSAVAHFVLMYTQFSSRKEIISSGAPPLVAGSSTAAAAANGRAVLDAAAQVLVQLQRSKPGHPPTAAMSAFISVLRHAWTEKTSPAHGPLPLETTSLHNAELELVVVTSLNAVVQQVGASTVGRWTMWGDCVDMVMTYMDSPLATTRRRGTQMEKAPAAVMHPASLPQSPPNSWRRAEATYETLRVLHMFIRLCDKAETGFVERVTMDWLLLGADSTRSSSTGGGGCAYRESSDKDAARHSRVITPVEHLRCLCELAHKQLRRAPPAPQEPFSPPELESMQLLLDALTWACRRQAKPLVRRLYGTLAPWLGTLLQDAALPPPTSPTSRARSVAAGAESAGEKGELLHHQLSRLRETALTACMTVAQCLSSGPRVEVLQDWSLQLRALRQLTNQGNDSVSLSDFGSQQKAAALIDGIAAVAVKLKRTWRYLLTELALDSHRAVGEAHQWRSASSSLLPLQLPETVLRHRKEVEDAAESFSAWCGAELLPRLVLPCLRACVEHDTLRGTAPPIAPPPGATPSSPRALVTAALHKVVEAVWDVDFTAFVWQVRFCAREGVDDGGARVQMLGRLRSRGYHTLSMELCWPNADGASQQLARHLYIWILFTVHGAPVGAGVTELCRDLATLDVFHGIQRATNCAVAQSGQSAAGCTATAASPMPFFLFFAQEVDTLTEAKVAEALSSATCANSAATAAAAAAGTDDSSSHVVGLARMADGRTAMEHLTKPLVHYTPSVLRVVQQAAQWVLYLTLCEGTADVQAAGGVAEAVHAHSPCPLSVVAQKPRSVGCAVTARAALPSALLLRRSLAWAGQAHAYHALLRVVEAAAHETLREPEAVVHVFRYMERLGRAAEGADVATREGETILTPTPVEGFLAFYMNSTTLRRASPVSDRVCLAALLACAANVRRDDAATSPPTVDLLTLLTAFTHVVSDHLVTEWQQGRLSPHQSAVLTEWMLQFVWGGVAASLMDASTASLKRYGVVTAAAADGNVTVVPSAALPLRRASMQWLLVTRGTIVPPPLRDEGAEALKPSASAEGHSAPQAPPSQAAASAERIASLVTALDKASQRFAERLGGVVGSPNATDALPDDCTSMLSRENLASELLPCHLSVSSPPADVNLVRKVLQQLSTRHAAQQLLHRYQSSHDTLRSPVRVQDTEADVLLQVLPEAARNSANAILRGGADPAVSYNGDSAHEASRQMARSHARQSLRSTPAANEEERAALENWLGAAVSSLASTTPGLAPPPPLPMIVRWPEQEGGRTWSALYMQLLSVTKGLHQGRAERAHSVARASESLHNLDGYVRRRGVMLRPALLRLMSNLAGTSSRPDPASPPPSPSADGDVGPCVCSLLLMCYVLLPLRSLRPPPSLAEVLAVLRQELWRLLLTCSSASGAGECAPHASGHPPRTSYNALVQLCVRPLMLEALPPLHLSTFASSESGAAAFEAVASGLLLAHRVSADVVEIQALSSTLADTAATCSSHSTTAPDANPVDALQQIAREFLHLAGQELYYLHTSSALPASSPELLQVLYGRLVRAWMQAGVLLGDARSLLWCGQRLTAWSLQRHQEATALAWIAEGHGAVSSGTAQSSEVAAAGAATEWLCVLPVAVLLAAVCSPALRSSTGVSEALSSLASVLPLPHSIRDSASNTQDDSGAVAADEYVSLFRHWQQLLQGRVTEAPRRHRGCQQQHWLSCHGPFALILHGSVPADATPALIKAVRRQVEDYLAGSAAWYPPQSQQVTPVSSDMPPALGGGDSRGHATIAPADLCAAFQCVKDASESDMRAFMRLEAAKRAPGGEGVVKGELKKALEVQAAWHLIHRAAVQERQQFGSGSGASARWTPLVPPAAWRAYLLNLHPVVPHSVHFIPMAVTEVLMLHSCTTWAEGLAVLEHSLETLHRSGATPVQQYMAQLLLERVRRTQRSAEGFKTADGRVEEHHFCAGLETYRYTVQQQPTDEVTSGGKRVVFPRWRLWYQHMAQRSAHGTAALVCHIVDLMLVHHIQTTRASPRDTTTRSPSVLAKHTLMEALRCGVHDPALTRVLFRLFWAEQHRRVEGAHVFLSALRAAKLARSDALALEAMLTYLRVSDSNAVTTQRRAEWSSRVLQVINAWEVRATIPGSRVPSSGFSSVSAWQHLKVAAEVAAELQGPTHRFSVEAHRATWKSWTVLCRLQVVPKDVALCVVHLFKQYDRLTEVEELMVATCYDMTMAQAARCVGGGDAEE</sequence>
<reference evidence="2 3" key="1">
    <citation type="journal article" date="2011" name="Genome Res.">
        <title>Chromosome and gene copy number variation allow major structural change between species and strains of Leishmania.</title>
        <authorList>
            <person name="Rogers M.B."/>
            <person name="Hilley J.D."/>
            <person name="Dickens N.J."/>
            <person name="Wilkes J."/>
            <person name="Bates P.A."/>
            <person name="Depledge D.P."/>
            <person name="Harris D."/>
            <person name="Her Y."/>
            <person name="Herzyk P."/>
            <person name="Imamura H."/>
            <person name="Otto T.D."/>
            <person name="Sanders M."/>
            <person name="Seeger K."/>
            <person name="Dujardin J.C."/>
            <person name="Berriman M."/>
            <person name="Smith D.F."/>
            <person name="Hertz-Fowler C."/>
            <person name="Mottram J.C."/>
        </authorList>
    </citation>
    <scope>NUCLEOTIDE SEQUENCE [LARGE SCALE GENOMIC DNA]</scope>
    <source>
        <strain evidence="2 3">MHOM/GT/2001/U1103</strain>
    </source>
</reference>
<proteinExistence type="predicted"/>
<feature type="region of interest" description="Disordered" evidence="1">
    <location>
        <begin position="992"/>
        <end position="1035"/>
    </location>
</feature>
<accession>E9AQ69</accession>
<dbReference type="GeneID" id="13449833"/>
<name>E9AQ69_LEIMU</name>
<gene>
    <name evidence="2" type="ORF">LMXM_15_0710</name>
</gene>
<feature type="region of interest" description="Disordered" evidence="1">
    <location>
        <begin position="170"/>
        <end position="196"/>
    </location>
</feature>
<dbReference type="Proteomes" id="UP000007259">
    <property type="component" value="Chromosome 15"/>
</dbReference>
<feature type="region of interest" description="Disordered" evidence="1">
    <location>
        <begin position="2172"/>
        <end position="2198"/>
    </location>
</feature>
<evidence type="ECO:0000313" key="2">
    <source>
        <dbReference type="EMBL" id="CBZ25088.1"/>
    </source>
</evidence>
<feature type="compositionally biased region" description="Polar residues" evidence="1">
    <location>
        <begin position="170"/>
        <end position="180"/>
    </location>
</feature>
<dbReference type="KEGG" id="lmi:LMXM_15_0710"/>
<feature type="compositionally biased region" description="Low complexity" evidence="1">
    <location>
        <begin position="1019"/>
        <end position="1035"/>
    </location>
</feature>
<dbReference type="OrthoDB" id="273717at2759"/>
<organism evidence="2 3">
    <name type="scientific">Leishmania mexicana (strain MHOM/GT/2001/U1103)</name>
    <dbReference type="NCBI Taxonomy" id="929439"/>
    <lineage>
        <taxon>Eukaryota</taxon>
        <taxon>Discoba</taxon>
        <taxon>Euglenozoa</taxon>
        <taxon>Kinetoplastea</taxon>
        <taxon>Metakinetoplastina</taxon>
        <taxon>Trypanosomatida</taxon>
        <taxon>Trypanosomatidae</taxon>
        <taxon>Leishmaniinae</taxon>
        <taxon>Leishmania</taxon>
    </lineage>
</organism>
<evidence type="ECO:0000313" key="3">
    <source>
        <dbReference type="Proteomes" id="UP000007259"/>
    </source>
</evidence>
<feature type="region of interest" description="Disordered" evidence="1">
    <location>
        <begin position="1476"/>
        <end position="1496"/>
    </location>
</feature>
<dbReference type="OMA" id="PNAQTYE"/>
<dbReference type="Gene3D" id="1.25.40.10">
    <property type="entry name" value="Tetratricopeptide repeat domain"/>
    <property type="match status" value="1"/>
</dbReference>
<dbReference type="PhylomeDB" id="E9AQ69"/>
<dbReference type="EMBL" id="FR799568">
    <property type="protein sequence ID" value="CBZ25088.1"/>
    <property type="molecule type" value="Genomic_DNA"/>
</dbReference>
<feature type="region of interest" description="Disordered" evidence="1">
    <location>
        <begin position="224"/>
        <end position="244"/>
    </location>
</feature>
<feature type="region of interest" description="Disordered" evidence="1">
    <location>
        <begin position="352"/>
        <end position="371"/>
    </location>
</feature>
<evidence type="ECO:0000256" key="1">
    <source>
        <dbReference type="SAM" id="MobiDB-lite"/>
    </source>
</evidence>
<feature type="compositionally biased region" description="Low complexity" evidence="1">
    <location>
        <begin position="1481"/>
        <end position="1494"/>
    </location>
</feature>
<dbReference type="RefSeq" id="XP_003873596.1">
    <property type="nucleotide sequence ID" value="XM_003873547.1"/>
</dbReference>
<protein>
    <submittedName>
        <fullName evidence="2">Uncharacterized protein</fullName>
    </submittedName>
</protein>
<dbReference type="VEuPathDB" id="TriTrypDB:LmxM.15.0710"/>
<dbReference type="InterPro" id="IPR011990">
    <property type="entry name" value="TPR-like_helical_dom_sf"/>
</dbReference>
<keyword evidence="3" id="KW-1185">Reference proteome</keyword>